<dbReference type="Proteomes" id="UP001589702">
    <property type="component" value="Unassembled WGS sequence"/>
</dbReference>
<feature type="transmembrane region" description="Helical" evidence="1">
    <location>
        <begin position="69"/>
        <end position="89"/>
    </location>
</feature>
<comment type="caution">
    <text evidence="2">The sequence shown here is derived from an EMBL/GenBank/DDBJ whole genome shotgun (WGS) entry which is preliminary data.</text>
</comment>
<proteinExistence type="predicted"/>
<sequence>MKWLLRFIAGLTVSFVVTMIVVVTSFITTMFSASEIGVRKFGLFGALFFEPHEQADGATALEIGVSNGAPIALVFAACLVFYVAVAAVLERLKLRKKRLLRADQG</sequence>
<evidence type="ECO:0000313" key="2">
    <source>
        <dbReference type="EMBL" id="MFB9820685.1"/>
    </source>
</evidence>
<protein>
    <submittedName>
        <fullName evidence="2">Uncharacterized protein</fullName>
    </submittedName>
</protein>
<keyword evidence="1" id="KW-0812">Transmembrane</keyword>
<accession>A0ABV5Y3J7</accession>
<keyword evidence="1" id="KW-1133">Transmembrane helix</keyword>
<dbReference type="RefSeq" id="WP_234751238.1">
    <property type="nucleotide sequence ID" value="NZ_BAAAWN010000001.1"/>
</dbReference>
<keyword evidence="1" id="KW-0472">Membrane</keyword>
<dbReference type="EMBL" id="JBHMBC010000022">
    <property type="protein sequence ID" value="MFB9820685.1"/>
    <property type="molecule type" value="Genomic_DNA"/>
</dbReference>
<feature type="transmembrane region" description="Helical" evidence="1">
    <location>
        <begin position="7"/>
        <end position="31"/>
    </location>
</feature>
<reference evidence="2 3" key="1">
    <citation type="submission" date="2024-09" db="EMBL/GenBank/DDBJ databases">
        <authorList>
            <person name="Sun Q."/>
            <person name="Mori K."/>
        </authorList>
    </citation>
    <scope>NUCLEOTIDE SEQUENCE [LARGE SCALE GENOMIC DNA]</scope>
    <source>
        <strain evidence="2 3">JCM 1334</strain>
    </source>
</reference>
<evidence type="ECO:0000313" key="3">
    <source>
        <dbReference type="Proteomes" id="UP001589702"/>
    </source>
</evidence>
<evidence type="ECO:0000256" key="1">
    <source>
        <dbReference type="SAM" id="Phobius"/>
    </source>
</evidence>
<organism evidence="2 3">
    <name type="scientific">Arthrobacter ramosus</name>
    <dbReference type="NCBI Taxonomy" id="1672"/>
    <lineage>
        <taxon>Bacteria</taxon>
        <taxon>Bacillati</taxon>
        <taxon>Actinomycetota</taxon>
        <taxon>Actinomycetes</taxon>
        <taxon>Micrococcales</taxon>
        <taxon>Micrococcaceae</taxon>
        <taxon>Arthrobacter</taxon>
    </lineage>
</organism>
<keyword evidence="3" id="KW-1185">Reference proteome</keyword>
<name>A0ABV5Y3J7_ARTRM</name>
<gene>
    <name evidence="2" type="ORF">ACFFP1_14385</name>
</gene>